<reference evidence="3 4" key="1">
    <citation type="submission" date="2019-02" db="EMBL/GenBank/DDBJ databases">
        <title>Genome sequencing of the rare red list fungi Hericium alpestre (H. flagellum).</title>
        <authorList>
            <person name="Buettner E."/>
            <person name="Kellner H."/>
        </authorList>
    </citation>
    <scope>NUCLEOTIDE SEQUENCE [LARGE SCALE GENOMIC DNA]</scope>
    <source>
        <strain evidence="3 4">DSM 108284</strain>
    </source>
</reference>
<proteinExistence type="predicted"/>
<feature type="compositionally biased region" description="Basic residues" evidence="2">
    <location>
        <begin position="238"/>
        <end position="247"/>
    </location>
</feature>
<feature type="compositionally biased region" description="Low complexity" evidence="2">
    <location>
        <begin position="169"/>
        <end position="178"/>
    </location>
</feature>
<keyword evidence="1" id="KW-0175">Coiled coil</keyword>
<evidence type="ECO:0000256" key="1">
    <source>
        <dbReference type="SAM" id="Coils"/>
    </source>
</evidence>
<evidence type="ECO:0000313" key="4">
    <source>
        <dbReference type="Proteomes" id="UP000298061"/>
    </source>
</evidence>
<organism evidence="3 4">
    <name type="scientific">Hericium alpestre</name>
    <dbReference type="NCBI Taxonomy" id="135208"/>
    <lineage>
        <taxon>Eukaryota</taxon>
        <taxon>Fungi</taxon>
        <taxon>Dikarya</taxon>
        <taxon>Basidiomycota</taxon>
        <taxon>Agaricomycotina</taxon>
        <taxon>Agaricomycetes</taxon>
        <taxon>Russulales</taxon>
        <taxon>Hericiaceae</taxon>
        <taxon>Hericium</taxon>
    </lineage>
</organism>
<feature type="compositionally biased region" description="Polar residues" evidence="2">
    <location>
        <begin position="271"/>
        <end position="284"/>
    </location>
</feature>
<feature type="region of interest" description="Disordered" evidence="2">
    <location>
        <begin position="1"/>
        <end position="75"/>
    </location>
</feature>
<dbReference type="AlphaFoldDB" id="A0A4Y9ZGL8"/>
<dbReference type="EMBL" id="SFCI01002585">
    <property type="protein sequence ID" value="TFY73742.1"/>
    <property type="molecule type" value="Genomic_DNA"/>
</dbReference>
<comment type="caution">
    <text evidence="3">The sequence shown here is derived from an EMBL/GenBank/DDBJ whole genome shotgun (WGS) entry which is preliminary data.</text>
</comment>
<dbReference type="Proteomes" id="UP000298061">
    <property type="component" value="Unassembled WGS sequence"/>
</dbReference>
<evidence type="ECO:0008006" key="5">
    <source>
        <dbReference type="Google" id="ProtNLM"/>
    </source>
</evidence>
<feature type="compositionally biased region" description="Polar residues" evidence="2">
    <location>
        <begin position="179"/>
        <end position="190"/>
    </location>
</feature>
<name>A0A4Y9ZGL8_9AGAM</name>
<keyword evidence="4" id="KW-1185">Reference proteome</keyword>
<accession>A0A4Y9ZGL8</accession>
<evidence type="ECO:0000256" key="2">
    <source>
        <dbReference type="SAM" id="MobiDB-lite"/>
    </source>
</evidence>
<protein>
    <recommendedName>
        <fullName evidence="5">BHLH domain-containing protein</fullName>
    </recommendedName>
</protein>
<feature type="region of interest" description="Disordered" evidence="2">
    <location>
        <begin position="169"/>
        <end position="317"/>
    </location>
</feature>
<evidence type="ECO:0000313" key="3">
    <source>
        <dbReference type="EMBL" id="TFY73742.1"/>
    </source>
</evidence>
<feature type="region of interest" description="Disordered" evidence="2">
    <location>
        <begin position="122"/>
        <end position="150"/>
    </location>
</feature>
<feature type="compositionally biased region" description="Polar residues" evidence="2">
    <location>
        <begin position="222"/>
        <end position="233"/>
    </location>
</feature>
<sequence>MSPRSTRTPPAPGYDAYNGHSNNAYSSLSSIPDSNQLDIHNPSYWGAYGNPTQPGSQQLGWATDPATATQGSAQPYPYNASYQTIPAAETTQTSIPYYGYDSSHENYPNYSYTSAVTQSAEYSSGSAPRMGPSFPSQGAPATNAAILQPSPHLSGHAMPYIDSYARSSRPVPSAAVSPQEGSSRHMTSSRTHAHVPSPQLLPREWYQPTAQPVSSSSYYSSQPAAQDMGSSTKVHGKEQHKLRKSTRSSKLDGIPKDQMQRFRVVDFGPGPSSSGTKRTRSPGSDTFPDAKARTAVQSDVHGTRKSKSKSGLSLEEKEVAAKRKKEADRVKAYRDQLDDLYAELRSFLYPDEENSKLAAPNHGKIRSIRDAIDRLQNSTPNSVWQREEAKLQAEIRVLKERVSEYEGKWLASVAAHRQDTSALHELVDYLQRSLAAKGN</sequence>
<feature type="compositionally biased region" description="Polar residues" evidence="2">
    <location>
        <begin position="19"/>
        <end position="38"/>
    </location>
</feature>
<feature type="compositionally biased region" description="Basic and acidic residues" evidence="2">
    <location>
        <begin position="249"/>
        <end position="264"/>
    </location>
</feature>
<gene>
    <name evidence="3" type="ORF">EWM64_g10270</name>
</gene>
<feature type="coiled-coil region" evidence="1">
    <location>
        <begin position="381"/>
        <end position="408"/>
    </location>
</feature>
<feature type="compositionally biased region" description="Polar residues" evidence="2">
    <location>
        <begin position="50"/>
        <end position="73"/>
    </location>
</feature>